<dbReference type="Proteomes" id="UP000610558">
    <property type="component" value="Unassembled WGS sequence"/>
</dbReference>
<protein>
    <recommendedName>
        <fullName evidence="4">Right handed beta helix domain-containing protein</fullName>
    </recommendedName>
</protein>
<evidence type="ECO:0008006" key="4">
    <source>
        <dbReference type="Google" id="ProtNLM"/>
    </source>
</evidence>
<dbReference type="PANTHER" id="PTHR41339">
    <property type="entry name" value="LIPL48"/>
    <property type="match status" value="1"/>
</dbReference>
<keyword evidence="1" id="KW-0812">Transmembrane</keyword>
<dbReference type="AlphaFoldDB" id="A0A927GUP9"/>
<dbReference type="InterPro" id="IPR011050">
    <property type="entry name" value="Pectin_lyase_fold/virulence"/>
</dbReference>
<name>A0A927GUP9_9GAMM</name>
<reference evidence="2" key="1">
    <citation type="submission" date="2020-09" db="EMBL/GenBank/DDBJ databases">
        <authorList>
            <person name="Yoon J.-W."/>
        </authorList>
    </citation>
    <scope>NUCLEOTIDE SEQUENCE</scope>
    <source>
        <strain evidence="2">KMU-158</strain>
    </source>
</reference>
<keyword evidence="3" id="KW-1185">Reference proteome</keyword>
<keyword evidence="1" id="KW-1133">Transmembrane helix</keyword>
<proteinExistence type="predicted"/>
<dbReference type="Gene3D" id="2.160.20.10">
    <property type="entry name" value="Single-stranded right-handed beta-helix, Pectin lyase-like"/>
    <property type="match status" value="1"/>
</dbReference>
<keyword evidence="1" id="KW-0472">Membrane</keyword>
<evidence type="ECO:0000256" key="1">
    <source>
        <dbReference type="SAM" id="Phobius"/>
    </source>
</evidence>
<accession>A0A927GUP9</accession>
<gene>
    <name evidence="2" type="ORF">IB286_02295</name>
</gene>
<dbReference type="EMBL" id="JACXLD010000001">
    <property type="protein sequence ID" value="MBD2857821.1"/>
    <property type="molecule type" value="Genomic_DNA"/>
</dbReference>
<dbReference type="InterPro" id="IPR012334">
    <property type="entry name" value="Pectin_lyas_fold"/>
</dbReference>
<evidence type="ECO:0000313" key="2">
    <source>
        <dbReference type="EMBL" id="MBD2857821.1"/>
    </source>
</evidence>
<dbReference type="RefSeq" id="WP_190762037.1">
    <property type="nucleotide sequence ID" value="NZ_JACXLD010000001.1"/>
</dbReference>
<dbReference type="PANTHER" id="PTHR41339:SF1">
    <property type="entry name" value="SECRETED PROTEIN"/>
    <property type="match status" value="1"/>
</dbReference>
<dbReference type="SUPFAM" id="SSF51126">
    <property type="entry name" value="Pectin lyase-like"/>
    <property type="match status" value="1"/>
</dbReference>
<feature type="transmembrane region" description="Helical" evidence="1">
    <location>
        <begin position="116"/>
        <end position="136"/>
    </location>
</feature>
<sequence>MSEVGAPRGKLVELLWQLKLGYSNQDNGRSIHFNTLLRDSAYRRDIIEEAASSSNAKLRQLGLSLKMLNVEGELTPSRHSSSHAEELNPDIAETLRNTKPKISAQSGSKEKKQSQLPLILGGGLVVVLALAALMLLSRSTNEITIAGALQGEHVWTADKTWLLSGVVYVESGANLTIEPGTVIKGAEGSALVVTRDANLMARGSATKPIVFTSAQPQGQREAGDWGGLVLLGNAPVNQRQAQIEGVPMSDRRGSFGGTDEKSSCGVLMYTRIEFAGYEVYANNELNGLTLGGCGQGTIVRNVQVHRSLDDGIEVFGGNVDLRNVLVTGAGDDALDWDMGWRGRAQYMLLVQYPGLGDNAIEADNLEANHNASPISEPKIYNATLLSSSSNNKYQRAMTLRRGTGGHFHNMIISGFSREAIDVKDAATVERVVDGKLNFSHVLISNIGPSGADYFPQEFGDANDDGGFDEAASFAGGVELGSNLQLAFRADQLATPDFSVSPSSAASRRGDAVPQEEFWDEGADFIGAIRPGAGAAWLQDWTAFPLN</sequence>
<comment type="caution">
    <text evidence="2">The sequence shown here is derived from an EMBL/GenBank/DDBJ whole genome shotgun (WGS) entry which is preliminary data.</text>
</comment>
<evidence type="ECO:0000313" key="3">
    <source>
        <dbReference type="Proteomes" id="UP000610558"/>
    </source>
</evidence>
<organism evidence="2 3">
    <name type="scientific">Spongiibacter pelagi</name>
    <dbReference type="NCBI Taxonomy" id="2760804"/>
    <lineage>
        <taxon>Bacteria</taxon>
        <taxon>Pseudomonadati</taxon>
        <taxon>Pseudomonadota</taxon>
        <taxon>Gammaproteobacteria</taxon>
        <taxon>Cellvibrionales</taxon>
        <taxon>Spongiibacteraceae</taxon>
        <taxon>Spongiibacter</taxon>
    </lineage>
</organism>